<feature type="region of interest" description="Disordered" evidence="1">
    <location>
        <begin position="19"/>
        <end position="38"/>
    </location>
</feature>
<dbReference type="AlphaFoldDB" id="A0AAN5CGR7"/>
<evidence type="ECO:0000256" key="1">
    <source>
        <dbReference type="SAM" id="MobiDB-lite"/>
    </source>
</evidence>
<proteinExistence type="predicted"/>
<reference evidence="3" key="1">
    <citation type="submission" date="2022-10" db="EMBL/GenBank/DDBJ databases">
        <title>Genome assembly of Pristionchus species.</title>
        <authorList>
            <person name="Yoshida K."/>
            <person name="Sommer R.J."/>
        </authorList>
    </citation>
    <scope>NUCLEOTIDE SEQUENCE [LARGE SCALE GENOMIC DNA]</scope>
    <source>
        <strain evidence="3">RS5460</strain>
    </source>
</reference>
<keyword evidence="3" id="KW-1185">Reference proteome</keyword>
<name>A0AAN5CGR7_9BILA</name>
<feature type="region of interest" description="Disordered" evidence="1">
    <location>
        <begin position="67"/>
        <end position="105"/>
    </location>
</feature>
<organism evidence="2 3">
    <name type="scientific">Pristionchus mayeri</name>
    <dbReference type="NCBI Taxonomy" id="1317129"/>
    <lineage>
        <taxon>Eukaryota</taxon>
        <taxon>Metazoa</taxon>
        <taxon>Ecdysozoa</taxon>
        <taxon>Nematoda</taxon>
        <taxon>Chromadorea</taxon>
        <taxon>Rhabditida</taxon>
        <taxon>Rhabditina</taxon>
        <taxon>Diplogasteromorpha</taxon>
        <taxon>Diplogasteroidea</taxon>
        <taxon>Neodiplogasteridae</taxon>
        <taxon>Pristionchus</taxon>
    </lineage>
</organism>
<sequence>DIDTIRQLLNSLPRLAQEASRASRHLQSSSSSSEEEEELLEAEVYAGIEELRDAALSIKSLQRVLKNPPQAQPDTAGCFSDDASTNADSTEGRMSGISTRLGSHPRGVMQFLPNIQ</sequence>
<accession>A0AAN5CGR7</accession>
<dbReference type="EMBL" id="BTRK01000003">
    <property type="protein sequence ID" value="GMR43877.1"/>
    <property type="molecule type" value="Genomic_DNA"/>
</dbReference>
<protein>
    <submittedName>
        <fullName evidence="2">Uncharacterized protein</fullName>
    </submittedName>
</protein>
<gene>
    <name evidence="2" type="ORF">PMAYCL1PPCAC_14072</name>
</gene>
<comment type="caution">
    <text evidence="2">The sequence shown here is derived from an EMBL/GenBank/DDBJ whole genome shotgun (WGS) entry which is preliminary data.</text>
</comment>
<dbReference type="Proteomes" id="UP001328107">
    <property type="component" value="Unassembled WGS sequence"/>
</dbReference>
<feature type="non-terminal residue" evidence="2">
    <location>
        <position position="1"/>
    </location>
</feature>
<evidence type="ECO:0000313" key="2">
    <source>
        <dbReference type="EMBL" id="GMR43877.1"/>
    </source>
</evidence>
<evidence type="ECO:0000313" key="3">
    <source>
        <dbReference type="Proteomes" id="UP001328107"/>
    </source>
</evidence>
<feature type="non-terminal residue" evidence="2">
    <location>
        <position position="116"/>
    </location>
</feature>